<feature type="compositionally biased region" description="Pro residues" evidence="3">
    <location>
        <begin position="652"/>
        <end position="669"/>
    </location>
</feature>
<gene>
    <name evidence="5" type="ORF">TrVE_jg9159</name>
</gene>
<comment type="caution">
    <text evidence="5">The sequence shown here is derived from an EMBL/GenBank/DDBJ whole genome shotgun (WGS) entry which is preliminary data.</text>
</comment>
<feature type="region of interest" description="Disordered" evidence="3">
    <location>
        <begin position="314"/>
        <end position="359"/>
    </location>
</feature>
<proteinExistence type="predicted"/>
<feature type="compositionally biased region" description="Basic residues" evidence="3">
    <location>
        <begin position="324"/>
        <end position="336"/>
    </location>
</feature>
<dbReference type="EMBL" id="BRXX01000229">
    <property type="protein sequence ID" value="GMH99031.1"/>
    <property type="molecule type" value="Genomic_DNA"/>
</dbReference>
<feature type="region of interest" description="Disordered" evidence="3">
    <location>
        <begin position="18"/>
        <end position="42"/>
    </location>
</feature>
<sequence length="1127" mass="126624">MSTFGTVGANFTVSKYSRSQDTSGAYGRKRRRTQTNPNDWATSIPSQRERVLLLGMSYPDIREQLVEHCDSGRSGSTKSKFNKEQSAGVEMVVEMVKKKLLNEVDGRDLARILALEASDQYEAHAVSIQDGAEFSPEKYLHANFNKIGFVDKVCDKWIAPHASKTKEIRYSQIIMDYFWIPKGWAEQHWTAHLFKTNLPDFHKILKKDGAVYFPFKAHCFNKLVENLSTLSSLYDITFLKRWDLEEVILWRHTQDIDPEIMENVFRKKIDQEDLYCELDKQELNTQLEAVGDIFSWIDDVENIRFIKMMPVEARGGEEGGRGGEKKKKTSKKKKPLKGGFVHMRGKSGRRVAKNRTEKEEQELAIRCQAPPTYEMLTENDMSSVTQMCRFKAWWMSGENEKVTAYWNRRSLREPHVRLVNSPRWCHETASLLGLSKGPTQVISDPLGKDAYPKLFKDAFHPSKLCKEVRTNNPNPTAVLGACREALLKYGLKSYQKTPRTKWNKDFPELRSFPLWRIVHKIEEQVLGRRKAKPPDPEKVFEEIKEEKRLQDEVRREAAKRRETAKLLKAERERNKVELQRRERAAAAEEKRKMAEEKKMVAEAEVEENRKMAEAETEGKRLVEKEGAALLTLTLTLNESEAEALLALAKTSPSPPAKLKPTEPASPVPTAPVTQSSLPSPATSPVPSSSAEEEWALVQIYDHTSQTSKVPSDVLSAARVTRRSALEKCSNDNCETTAVAVWRDLALGQGSRSRPTATWRTCEPCQMKDFGGWPQYSPTERKATPKKVAKKVAKEAGHGMKQPPRALSPPLPSEGGYLPIPDLTRSRSNAFPTTKIISDKVDEFSLWLKSRKELWRKSYCTNVDDEPTNEGERIPTKPEAPKEPTKQEAPKEPNAPPSAKPAQKYFVMAKCAELKVLSPEISYKERSKKATELWKACTKEERRPFLEQAAAEKERYKRELESHVSPANLPFKKRKNNAEKANSPAVPAVSNVITVVPPASEGDVGASSSSSSSSFYNTHPNSISLPLNLPNLPAVHPVLVSNLADVRSGYSSSDSIEEKKTVDGGVITPASVGSQANQSPQEPESKLVAIVSTLSTDVESKSNTTAVSPTQQALLDARQILGDGCNEN</sequence>
<feature type="region of interest" description="Disordered" evidence="3">
    <location>
        <begin position="861"/>
        <end position="901"/>
    </location>
</feature>
<evidence type="ECO:0000256" key="3">
    <source>
        <dbReference type="SAM" id="MobiDB-lite"/>
    </source>
</evidence>
<dbReference type="AlphaFoldDB" id="A0A9W7C302"/>
<dbReference type="GO" id="GO:0003677">
    <property type="term" value="F:DNA binding"/>
    <property type="evidence" value="ECO:0007669"/>
    <property type="project" value="UniProtKB-UniRule"/>
</dbReference>
<feature type="region of interest" description="Disordered" evidence="3">
    <location>
        <begin position="1048"/>
        <end position="1084"/>
    </location>
</feature>
<dbReference type="InterPro" id="IPR009071">
    <property type="entry name" value="HMG_box_dom"/>
</dbReference>
<feature type="compositionally biased region" description="Low complexity" evidence="3">
    <location>
        <begin position="675"/>
        <end position="689"/>
    </location>
</feature>
<dbReference type="PROSITE" id="PS50118">
    <property type="entry name" value="HMG_BOX_2"/>
    <property type="match status" value="1"/>
</dbReference>
<keyword evidence="6" id="KW-1185">Reference proteome</keyword>
<evidence type="ECO:0000256" key="1">
    <source>
        <dbReference type="PROSITE-ProRule" id="PRU00267"/>
    </source>
</evidence>
<feature type="coiled-coil region" evidence="2">
    <location>
        <begin position="559"/>
        <end position="611"/>
    </location>
</feature>
<evidence type="ECO:0000313" key="6">
    <source>
        <dbReference type="Proteomes" id="UP001165160"/>
    </source>
</evidence>
<protein>
    <recommendedName>
        <fullName evidence="4">HMG box domain-containing protein</fullName>
    </recommendedName>
</protein>
<feature type="compositionally biased region" description="Basic residues" evidence="3">
    <location>
        <begin position="343"/>
        <end position="353"/>
    </location>
</feature>
<dbReference type="GO" id="GO:0005634">
    <property type="term" value="C:nucleus"/>
    <property type="evidence" value="ECO:0007669"/>
    <property type="project" value="UniProtKB-UniRule"/>
</dbReference>
<name>A0A9W7C302_9STRA</name>
<feature type="compositionally biased region" description="Low complexity" evidence="3">
    <location>
        <begin position="1006"/>
        <end position="1016"/>
    </location>
</feature>
<feature type="domain" description="HMG box" evidence="4">
    <location>
        <begin position="897"/>
        <end position="963"/>
    </location>
</feature>
<feature type="region of interest" description="Disordered" evidence="3">
    <location>
        <begin position="651"/>
        <end position="690"/>
    </location>
</feature>
<dbReference type="Pfam" id="PF00505">
    <property type="entry name" value="HMG_box"/>
    <property type="match status" value="1"/>
</dbReference>
<feature type="compositionally biased region" description="Basic and acidic residues" evidence="3">
    <location>
        <begin position="314"/>
        <end position="323"/>
    </location>
</feature>
<feature type="region of interest" description="Disordered" evidence="3">
    <location>
        <begin position="772"/>
        <end position="824"/>
    </location>
</feature>
<dbReference type="SUPFAM" id="SSF47095">
    <property type="entry name" value="HMG-box"/>
    <property type="match status" value="1"/>
</dbReference>
<accession>A0A9W7C302</accession>
<dbReference type="SMART" id="SM00398">
    <property type="entry name" value="HMG"/>
    <property type="match status" value="1"/>
</dbReference>
<evidence type="ECO:0000313" key="5">
    <source>
        <dbReference type="EMBL" id="GMH99031.1"/>
    </source>
</evidence>
<keyword evidence="1" id="KW-0238">DNA-binding</keyword>
<evidence type="ECO:0000259" key="4">
    <source>
        <dbReference type="PROSITE" id="PS50118"/>
    </source>
</evidence>
<feature type="region of interest" description="Disordered" evidence="3">
    <location>
        <begin position="997"/>
        <end position="1016"/>
    </location>
</feature>
<keyword evidence="1" id="KW-0539">Nucleus</keyword>
<organism evidence="5 6">
    <name type="scientific">Triparma verrucosa</name>
    <dbReference type="NCBI Taxonomy" id="1606542"/>
    <lineage>
        <taxon>Eukaryota</taxon>
        <taxon>Sar</taxon>
        <taxon>Stramenopiles</taxon>
        <taxon>Ochrophyta</taxon>
        <taxon>Bolidophyceae</taxon>
        <taxon>Parmales</taxon>
        <taxon>Triparmaceae</taxon>
        <taxon>Triparma</taxon>
    </lineage>
</organism>
<dbReference type="Proteomes" id="UP001165160">
    <property type="component" value="Unassembled WGS sequence"/>
</dbReference>
<evidence type="ECO:0000256" key="2">
    <source>
        <dbReference type="SAM" id="Coils"/>
    </source>
</evidence>
<feature type="DNA-binding region" description="HMG box" evidence="1">
    <location>
        <begin position="897"/>
        <end position="963"/>
    </location>
</feature>
<feature type="compositionally biased region" description="Basic and acidic residues" evidence="3">
    <location>
        <begin position="869"/>
        <end position="890"/>
    </location>
</feature>
<dbReference type="Gene3D" id="1.10.30.10">
    <property type="entry name" value="High mobility group box domain"/>
    <property type="match status" value="1"/>
</dbReference>
<keyword evidence="2" id="KW-0175">Coiled coil</keyword>
<feature type="compositionally biased region" description="Polar residues" evidence="3">
    <location>
        <begin position="1070"/>
        <end position="1081"/>
    </location>
</feature>
<dbReference type="InterPro" id="IPR036910">
    <property type="entry name" value="HMG_box_dom_sf"/>
</dbReference>
<reference evidence="6" key="1">
    <citation type="journal article" date="2023" name="Commun. Biol.">
        <title>Genome analysis of Parmales, the sister group of diatoms, reveals the evolutionary specialization of diatoms from phago-mixotrophs to photoautotrophs.</title>
        <authorList>
            <person name="Ban H."/>
            <person name="Sato S."/>
            <person name="Yoshikawa S."/>
            <person name="Yamada K."/>
            <person name="Nakamura Y."/>
            <person name="Ichinomiya M."/>
            <person name="Sato N."/>
            <person name="Blanc-Mathieu R."/>
            <person name="Endo H."/>
            <person name="Kuwata A."/>
            <person name="Ogata H."/>
        </authorList>
    </citation>
    <scope>NUCLEOTIDE SEQUENCE [LARGE SCALE GENOMIC DNA]</scope>
    <source>
        <strain evidence="6">NIES 3699</strain>
    </source>
</reference>